<evidence type="ECO:0000313" key="3">
    <source>
        <dbReference type="EMBL" id="CAK6957900.1"/>
    </source>
</evidence>
<dbReference type="InterPro" id="IPR013087">
    <property type="entry name" value="Znf_C2H2_type"/>
</dbReference>
<dbReference type="PANTHER" id="PTHR17609:SF3">
    <property type="entry name" value="SAP DOMAIN-CONTAINING PROTEIN"/>
    <property type="match status" value="1"/>
</dbReference>
<dbReference type="SUPFAM" id="SSF53098">
    <property type="entry name" value="Ribonuclease H-like"/>
    <property type="match status" value="1"/>
</dbReference>
<feature type="domain" description="C2H2-type" evidence="2">
    <location>
        <begin position="186"/>
        <end position="212"/>
    </location>
</feature>
<feature type="domain" description="C2H2-type" evidence="2">
    <location>
        <begin position="90"/>
        <end position="110"/>
    </location>
</feature>
<feature type="region of interest" description="Disordered" evidence="1">
    <location>
        <begin position="1229"/>
        <end position="1264"/>
    </location>
</feature>
<feature type="compositionally biased region" description="Acidic residues" evidence="1">
    <location>
        <begin position="1244"/>
        <end position="1253"/>
    </location>
</feature>
<feature type="domain" description="C2H2-type" evidence="2">
    <location>
        <begin position="44"/>
        <end position="65"/>
    </location>
</feature>
<dbReference type="InterPro" id="IPR012337">
    <property type="entry name" value="RNaseH-like_sf"/>
</dbReference>
<protein>
    <submittedName>
        <fullName evidence="3">Uncharacterized protein LOC128360498</fullName>
    </submittedName>
</protein>
<evidence type="ECO:0000259" key="2">
    <source>
        <dbReference type="SMART" id="SM00355"/>
    </source>
</evidence>
<feature type="compositionally biased region" description="Basic and acidic residues" evidence="1">
    <location>
        <begin position="1254"/>
        <end position="1264"/>
    </location>
</feature>
<name>A0AAV1NEI9_SCOSC</name>
<evidence type="ECO:0000256" key="1">
    <source>
        <dbReference type="SAM" id="MobiDB-lite"/>
    </source>
</evidence>
<dbReference type="InterPro" id="IPR039598">
    <property type="entry name" value="HMGXB3"/>
</dbReference>
<organism evidence="3 4">
    <name type="scientific">Scomber scombrus</name>
    <name type="common">Atlantic mackerel</name>
    <name type="synonym">Scomber vernalis</name>
    <dbReference type="NCBI Taxonomy" id="13677"/>
    <lineage>
        <taxon>Eukaryota</taxon>
        <taxon>Metazoa</taxon>
        <taxon>Chordata</taxon>
        <taxon>Craniata</taxon>
        <taxon>Vertebrata</taxon>
        <taxon>Euteleostomi</taxon>
        <taxon>Actinopterygii</taxon>
        <taxon>Neopterygii</taxon>
        <taxon>Teleostei</taxon>
        <taxon>Neoteleostei</taxon>
        <taxon>Acanthomorphata</taxon>
        <taxon>Pelagiaria</taxon>
        <taxon>Scombriformes</taxon>
        <taxon>Scombridae</taxon>
        <taxon>Scomber</taxon>
    </lineage>
</organism>
<sequence length="1373" mass="154594">MSKRDVVSKMAGGEEEVSTAETTLHPTVCRDGVFQKPLTEGLNYKCQFCGRLGEYAYVVAHMQTHDRSAVKHGGYKMYKCHVGCVKSHHYHCCYCSRIITRQSLFLNHVRKCALADVSTGPITSAPSSVSAPSIVSPPSVTSACSDVQCLTACKARQGKARNLHVTVRKSSDGRMCLELCKECRLYHCPFCQPSVYKPKGEYASVWTHVEIHRMRALQHGEYNIYVCQLQCRGERHFHCPYCPKTIVTRKQFESHMDKCVAMQSSTAAAAADTGVPSAAPNAVPAPPATTASQGAIILLNLTPPVQQTVTTEQCSASPEPPVKIKCTLDPAPQVQPTTPMAQIFRTAGRKIKCPMCSLYLNKKNLRKHKLRKHLISEVDITAKDHLRSQCIDSHNGVYAVAKSYKATAVPVHVIKKKSGSTNKMLCGEDQCEVIAGFRQRSGLTNSQCPHLRSVDFCYTHAEIEDLKSGVLEELVANKWIGKDMGAKCLDHQDQATQHRAPLVTLVALGGSHCLYLSVFEPKVSQYSKLGRVFVTYYVKRKLWHCDCTRGRITCLHKCAAKWYLFQTNKELFSSDTELDKSISISGFIEESSAENSTVSGEEELKQTAKYIYNHKKLPSEFPEKIIQFDPETHILKHLIPAETVCQECPGHVSLTEPVLITNRARVITVTGVIQDSCTFFKKCPDCEMVYRYQEWSEGLHNYNNHIILSLELCLLLRSLIKDHSANGVVEVLEQAVGVKSPCGNDVLQAYLHFEALTSHGCPSSVMIDLYQKGVFSIEGIEMKDLPESFNGEVNEGDFWDSLCMEVISSGLVARSATSVATIDSHLREAAVSAAVRTSFTLAERKRLSKQRTKECHKAVIRYLVKGLNPLSTVESLWFREMIKTLNPKYQLPSRDQLVNILIPSWYSVERKNLIRELLQVSKAAVTCDWWTTLALDQHLTVTIHFIMNGQMRQKVLRTKSVYDSQMGPAAAELISAILEEFGVKDRVVAMTMENASSMDSSIKKLPFRKLRCFAHVLNLSAQKVYTSNTEASWASKIRAIVVWIRGLSTAGAVLQEKQQLWNLPQHCLIVDVRTHWSSLYLMVERFVEQYTAIQATTADPRLKPSIEKKRLETLSDADLQEAEEFIRTMKPLYRSSLCASADKSPICSQIFPILKKLEAHFETQDKDSLFTATLKQKVWVDLSSCYKEDGDTWKFLQEASAMDPRFKNRVDSDEIWNRVKNAAVTLLTTTGQVSNPEEHRLQEEDSDADDVSEQNDKYSDETPLAKKPRFTALEELFDEEDRALKSNAAAEKTLSILERVQREMQLYRRLPVIPSSEDALAWWWERQDTLPLLFELSNSYLCVQASTAGDTIDQERSHIQPEQADMQIFLQKN</sequence>
<proteinExistence type="predicted"/>
<dbReference type="InterPro" id="IPR040648">
    <property type="entry name" value="HMGXB3_CxC4"/>
</dbReference>
<feature type="domain" description="C2H2-type" evidence="2">
    <location>
        <begin position="351"/>
        <end position="373"/>
    </location>
</feature>
<dbReference type="SMART" id="SM00355">
    <property type="entry name" value="ZnF_C2H2"/>
    <property type="match status" value="5"/>
</dbReference>
<reference evidence="3 4" key="1">
    <citation type="submission" date="2024-01" db="EMBL/GenBank/DDBJ databases">
        <authorList>
            <person name="Alioto T."/>
            <person name="Alioto T."/>
            <person name="Gomez Garrido J."/>
        </authorList>
    </citation>
    <scope>NUCLEOTIDE SEQUENCE [LARGE SCALE GENOMIC DNA]</scope>
</reference>
<comment type="caution">
    <text evidence="3">The sequence shown here is derived from an EMBL/GenBank/DDBJ whole genome shotgun (WGS) entry which is preliminary data.</text>
</comment>
<feature type="domain" description="C2H2-type" evidence="2">
    <location>
        <begin position="237"/>
        <end position="257"/>
    </location>
</feature>
<dbReference type="Proteomes" id="UP001314229">
    <property type="component" value="Unassembled WGS sequence"/>
</dbReference>
<evidence type="ECO:0000313" key="4">
    <source>
        <dbReference type="Proteomes" id="UP001314229"/>
    </source>
</evidence>
<accession>A0AAV1NEI9</accession>
<dbReference type="Pfam" id="PF18717">
    <property type="entry name" value="CxC4"/>
    <property type="match status" value="1"/>
</dbReference>
<gene>
    <name evidence="3" type="ORF">FSCOSCO3_A013898</name>
</gene>
<dbReference type="PANTHER" id="PTHR17609">
    <property type="entry name" value="HMG DOMAIN-CONTAINING PROTEIN 3"/>
    <property type="match status" value="1"/>
</dbReference>
<keyword evidence="4" id="KW-1185">Reference proteome</keyword>
<dbReference type="SUPFAM" id="SSF140996">
    <property type="entry name" value="Hermes dimerisation domain"/>
    <property type="match status" value="1"/>
</dbReference>
<dbReference type="EMBL" id="CAWUFR010000031">
    <property type="protein sequence ID" value="CAK6957900.1"/>
    <property type="molecule type" value="Genomic_DNA"/>
</dbReference>